<evidence type="ECO:0000313" key="2">
    <source>
        <dbReference type="Proteomes" id="UP000599383"/>
    </source>
</evidence>
<sequence>MDDRQSDSFVCSTILPLPEPHKGPAWPSLIANCPQEWYTPKRAVQMVQVTNSDHFEMKMPRKYGGVLPERKLAAYAQNARSRMEQNKIATRKIQ</sequence>
<organism evidence="1 2">
    <name type="scientific">Ruegeria atlantica</name>
    <dbReference type="NCBI Taxonomy" id="81569"/>
    <lineage>
        <taxon>Bacteria</taxon>
        <taxon>Pseudomonadati</taxon>
        <taxon>Pseudomonadota</taxon>
        <taxon>Alphaproteobacteria</taxon>
        <taxon>Rhodobacterales</taxon>
        <taxon>Roseobacteraceae</taxon>
        <taxon>Ruegeria</taxon>
    </lineage>
</organism>
<proteinExistence type="predicted"/>
<comment type="caution">
    <text evidence="1">The sequence shown here is derived from an EMBL/GenBank/DDBJ whole genome shotgun (WGS) entry which is preliminary data.</text>
</comment>
<dbReference type="RefSeq" id="WP_171363108.1">
    <property type="nucleotide sequence ID" value="NZ_WVQY01000002.1"/>
</dbReference>
<gene>
    <name evidence="1" type="ORF">GS617_06680</name>
</gene>
<protein>
    <submittedName>
        <fullName evidence="1">Uncharacterized protein</fullName>
    </submittedName>
</protein>
<reference evidence="1 2" key="1">
    <citation type="submission" date="2019-12" db="EMBL/GenBank/DDBJ databases">
        <title>Ruegeria JWLKs population differentiation of coral mucus and skeleton niches.</title>
        <authorList>
            <person name="Luo D."/>
        </authorList>
    </citation>
    <scope>NUCLEOTIDE SEQUENCE [LARGE SCALE GENOMIC DNA]</scope>
    <source>
        <strain evidence="1 2">HKCCD6238</strain>
    </source>
</reference>
<keyword evidence="2" id="KW-1185">Reference proteome</keyword>
<accession>A0ABX1W9I4</accession>
<name>A0ABX1W9I4_9RHOB</name>
<evidence type="ECO:0000313" key="1">
    <source>
        <dbReference type="EMBL" id="NOD29950.1"/>
    </source>
</evidence>
<dbReference type="Proteomes" id="UP000599383">
    <property type="component" value="Unassembled WGS sequence"/>
</dbReference>
<dbReference type="EMBL" id="WVQY01000002">
    <property type="protein sequence ID" value="NOD29950.1"/>
    <property type="molecule type" value="Genomic_DNA"/>
</dbReference>